<sequence>MAAGVAMAVGTGALVSGIGAAPVRADPLPQFTPLGTTLFTFGDANFCTGAIGVRLEATPRRPGEVRAHVTPLGYQRGPCGNHVILGWVGSAGARTQQVYVHTGAAPGATVTVDLWVGMGPAKLMAETWPIQGTFAEWYLWVP</sequence>
<comment type="caution">
    <text evidence="1">The sequence shown here is derived from an EMBL/GenBank/DDBJ whole genome shotgun (WGS) entry which is preliminary data.</text>
</comment>
<dbReference type="EMBL" id="JABELX010000001">
    <property type="protein sequence ID" value="NNH68471.1"/>
    <property type="molecule type" value="Genomic_DNA"/>
</dbReference>
<evidence type="ECO:0000313" key="2">
    <source>
        <dbReference type="Proteomes" id="UP000586827"/>
    </source>
</evidence>
<proteinExistence type="predicted"/>
<reference evidence="1 2" key="1">
    <citation type="submission" date="2020-05" db="EMBL/GenBank/DDBJ databases">
        <title>MicrobeNet Type strains.</title>
        <authorList>
            <person name="Nicholson A.C."/>
        </authorList>
    </citation>
    <scope>NUCLEOTIDE SEQUENCE [LARGE SCALE GENOMIC DNA]</scope>
    <source>
        <strain evidence="1 2">JCM 3224</strain>
    </source>
</reference>
<keyword evidence="2" id="KW-1185">Reference proteome</keyword>
<dbReference type="Proteomes" id="UP000586827">
    <property type="component" value="Unassembled WGS sequence"/>
</dbReference>
<evidence type="ECO:0000313" key="1">
    <source>
        <dbReference type="EMBL" id="NNH68471.1"/>
    </source>
</evidence>
<dbReference type="AlphaFoldDB" id="A0A849C677"/>
<gene>
    <name evidence="1" type="ORF">HLB23_00990</name>
</gene>
<organism evidence="1 2">
    <name type="scientific">Nocardia uniformis</name>
    <dbReference type="NCBI Taxonomy" id="53432"/>
    <lineage>
        <taxon>Bacteria</taxon>
        <taxon>Bacillati</taxon>
        <taxon>Actinomycetota</taxon>
        <taxon>Actinomycetes</taxon>
        <taxon>Mycobacteriales</taxon>
        <taxon>Nocardiaceae</taxon>
        <taxon>Nocardia</taxon>
    </lineage>
</organism>
<accession>A0A849C677</accession>
<name>A0A849C677_9NOCA</name>
<dbReference type="RefSeq" id="WP_067520519.1">
    <property type="nucleotide sequence ID" value="NZ_JABELX010000001.1"/>
</dbReference>
<protein>
    <submittedName>
        <fullName evidence="1">Uncharacterized protein</fullName>
    </submittedName>
</protein>